<proteinExistence type="predicted"/>
<dbReference type="SMART" id="SM00530">
    <property type="entry name" value="HTH_XRE"/>
    <property type="match status" value="1"/>
</dbReference>
<keyword evidence="6" id="KW-1185">Reference proteome</keyword>
<gene>
    <name evidence="3" type="primary">immR</name>
    <name evidence="4" type="ORF">DFR61_13049</name>
    <name evidence="3" type="ORF">NCTC10597_00854</name>
</gene>
<dbReference type="AlphaFoldDB" id="A0A8B4Q908"/>
<dbReference type="PANTHER" id="PTHR46558:SF11">
    <property type="entry name" value="HTH-TYPE TRANSCRIPTIONAL REGULATOR XRE"/>
    <property type="match status" value="1"/>
</dbReference>
<dbReference type="Proteomes" id="UP000254330">
    <property type="component" value="Unassembled WGS sequence"/>
</dbReference>
<dbReference type="InterPro" id="IPR010982">
    <property type="entry name" value="Lambda_DNA-bd_dom_sf"/>
</dbReference>
<sequence>MSINKRIISLREKKNWSQKELARRININQSVMNRIESGERPVKDEELSKLAIALECSADYLLGIESNSPKPEDKEFEAFANDPSLQKWYKELPESKEEDLRRLRKMWEILKDSGKI</sequence>
<dbReference type="OrthoDB" id="5190137at2"/>
<evidence type="ECO:0000256" key="1">
    <source>
        <dbReference type="ARBA" id="ARBA00023125"/>
    </source>
</evidence>
<evidence type="ECO:0000313" key="5">
    <source>
        <dbReference type="Proteomes" id="UP000254330"/>
    </source>
</evidence>
<dbReference type="InterPro" id="IPR001387">
    <property type="entry name" value="Cro/C1-type_HTH"/>
</dbReference>
<dbReference type="Pfam" id="PF01381">
    <property type="entry name" value="HTH_3"/>
    <property type="match status" value="1"/>
</dbReference>
<accession>A0A8B4Q908</accession>
<comment type="caution">
    <text evidence="3">The sequence shown here is derived from an EMBL/GenBank/DDBJ whole genome shotgun (WGS) entry which is preliminary data.</text>
</comment>
<dbReference type="SUPFAM" id="SSF47413">
    <property type="entry name" value="lambda repressor-like DNA-binding domains"/>
    <property type="match status" value="1"/>
</dbReference>
<name>A0A8B4Q908_9BACL</name>
<protein>
    <submittedName>
        <fullName evidence="3">HTH-type transcriptional regulator immR</fullName>
    </submittedName>
    <submittedName>
        <fullName evidence="4">Helix-turn-helix protein</fullName>
    </submittedName>
</protein>
<dbReference type="EMBL" id="SNZG01000030">
    <property type="protein sequence ID" value="TDR35554.1"/>
    <property type="molecule type" value="Genomic_DNA"/>
</dbReference>
<reference evidence="4 6" key="2">
    <citation type="submission" date="2019-03" db="EMBL/GenBank/DDBJ databases">
        <title>Genomic Encyclopedia of Type Strains, Phase IV (KMG-IV): sequencing the most valuable type-strain genomes for metagenomic binning, comparative biology and taxonomic classification.</title>
        <authorList>
            <person name="Goeker M."/>
        </authorList>
    </citation>
    <scope>NUCLEOTIDE SEQUENCE [LARGE SCALE GENOMIC DNA]</scope>
    <source>
        <strain evidence="4 6">DSM 20580</strain>
    </source>
</reference>
<evidence type="ECO:0000313" key="6">
    <source>
        <dbReference type="Proteomes" id="UP000294641"/>
    </source>
</evidence>
<keyword evidence="1" id="KW-0238">DNA-binding</keyword>
<dbReference type="EMBL" id="UGNP01000001">
    <property type="protein sequence ID" value="STX09184.1"/>
    <property type="molecule type" value="Genomic_DNA"/>
</dbReference>
<evidence type="ECO:0000259" key="2">
    <source>
        <dbReference type="PROSITE" id="PS50943"/>
    </source>
</evidence>
<dbReference type="PROSITE" id="PS50943">
    <property type="entry name" value="HTH_CROC1"/>
    <property type="match status" value="1"/>
</dbReference>
<dbReference type="CDD" id="cd00093">
    <property type="entry name" value="HTH_XRE"/>
    <property type="match status" value="1"/>
</dbReference>
<dbReference type="Gene3D" id="1.10.260.40">
    <property type="entry name" value="lambda repressor-like DNA-binding domains"/>
    <property type="match status" value="1"/>
</dbReference>
<dbReference type="RefSeq" id="WP_109348761.1">
    <property type="nucleotide sequence ID" value="NZ_BJUE01000007.1"/>
</dbReference>
<evidence type="ECO:0000313" key="3">
    <source>
        <dbReference type="EMBL" id="STX09184.1"/>
    </source>
</evidence>
<dbReference type="Proteomes" id="UP000294641">
    <property type="component" value="Unassembled WGS sequence"/>
</dbReference>
<reference evidence="3 5" key="1">
    <citation type="submission" date="2018-06" db="EMBL/GenBank/DDBJ databases">
        <authorList>
            <consortium name="Pathogen Informatics"/>
            <person name="Doyle S."/>
        </authorList>
    </citation>
    <scope>NUCLEOTIDE SEQUENCE [LARGE SCALE GENOMIC DNA]</scope>
    <source>
        <strain evidence="3 5">NCTC10597</strain>
    </source>
</reference>
<dbReference type="GO" id="GO:0003677">
    <property type="term" value="F:DNA binding"/>
    <property type="evidence" value="ECO:0007669"/>
    <property type="project" value="UniProtKB-KW"/>
</dbReference>
<organism evidence="3 5">
    <name type="scientific">Kurthia zopfii</name>
    <dbReference type="NCBI Taxonomy" id="1650"/>
    <lineage>
        <taxon>Bacteria</taxon>
        <taxon>Bacillati</taxon>
        <taxon>Bacillota</taxon>
        <taxon>Bacilli</taxon>
        <taxon>Bacillales</taxon>
        <taxon>Caryophanaceae</taxon>
        <taxon>Kurthia</taxon>
    </lineage>
</organism>
<dbReference type="PANTHER" id="PTHR46558">
    <property type="entry name" value="TRACRIPTIONAL REGULATORY PROTEIN-RELATED-RELATED"/>
    <property type="match status" value="1"/>
</dbReference>
<feature type="domain" description="HTH cro/C1-type" evidence="2">
    <location>
        <begin position="7"/>
        <end position="61"/>
    </location>
</feature>
<evidence type="ECO:0000313" key="4">
    <source>
        <dbReference type="EMBL" id="TDR35554.1"/>
    </source>
</evidence>